<dbReference type="GO" id="GO:0072657">
    <property type="term" value="P:protein localization to membrane"/>
    <property type="evidence" value="ECO:0007669"/>
    <property type="project" value="TreeGrafter"/>
</dbReference>
<evidence type="ECO:0000256" key="3">
    <source>
        <dbReference type="ARBA" id="ARBA00005227"/>
    </source>
</evidence>
<evidence type="ECO:0000256" key="9">
    <source>
        <dbReference type="RuleBase" id="RU363079"/>
    </source>
</evidence>
<comment type="caution">
    <text evidence="10">The sequence shown here is derived from an EMBL/GenBank/DDBJ whole genome shotgun (WGS) entry which is preliminary data.</text>
</comment>
<feature type="transmembrane region" description="Helical" evidence="9">
    <location>
        <begin position="517"/>
        <end position="541"/>
    </location>
</feature>
<keyword evidence="8 9" id="KW-0472">Membrane</keyword>
<dbReference type="EMBL" id="LSYV01000164">
    <property type="protein sequence ID" value="KXZ42311.1"/>
    <property type="molecule type" value="Genomic_DNA"/>
</dbReference>
<dbReference type="InterPro" id="IPR004240">
    <property type="entry name" value="EMP70"/>
</dbReference>
<feature type="transmembrane region" description="Helical" evidence="9">
    <location>
        <begin position="482"/>
        <end position="505"/>
    </location>
</feature>
<dbReference type="Pfam" id="PF02990">
    <property type="entry name" value="EMP70"/>
    <property type="match status" value="1"/>
</dbReference>
<keyword evidence="7 9" id="KW-1133">Transmembrane helix</keyword>
<evidence type="ECO:0000313" key="10">
    <source>
        <dbReference type="EMBL" id="KXZ42311.1"/>
    </source>
</evidence>
<comment type="subcellular location">
    <subcellularLocation>
        <location evidence="1">Endosome membrane</location>
        <topology evidence="1">Multi-pass membrane protein</topology>
    </subcellularLocation>
    <subcellularLocation>
        <location evidence="2">Golgi apparatus membrane</location>
        <topology evidence="2">Multi-pass membrane protein</topology>
    </subcellularLocation>
</comment>
<dbReference type="Proteomes" id="UP000075714">
    <property type="component" value="Unassembled WGS sequence"/>
</dbReference>
<reference evidence="11" key="1">
    <citation type="journal article" date="2016" name="Nat. Commun.">
        <title>The Gonium pectorale genome demonstrates co-option of cell cycle regulation during the evolution of multicellularity.</title>
        <authorList>
            <person name="Hanschen E.R."/>
            <person name="Marriage T.N."/>
            <person name="Ferris P.J."/>
            <person name="Hamaji T."/>
            <person name="Toyoda A."/>
            <person name="Fujiyama A."/>
            <person name="Neme R."/>
            <person name="Noguchi H."/>
            <person name="Minakuchi Y."/>
            <person name="Suzuki M."/>
            <person name="Kawai-Toyooka H."/>
            <person name="Smith D.R."/>
            <person name="Sparks H."/>
            <person name="Anderson J."/>
            <person name="Bakaric R."/>
            <person name="Luria V."/>
            <person name="Karger A."/>
            <person name="Kirschner M.W."/>
            <person name="Durand P.M."/>
            <person name="Michod R.E."/>
            <person name="Nozaki H."/>
            <person name="Olson B.J."/>
        </authorList>
    </citation>
    <scope>NUCLEOTIDE SEQUENCE [LARGE SCALE GENOMIC DNA]</scope>
    <source>
        <strain evidence="11">NIES-2863</strain>
    </source>
</reference>
<name>A0A150FXG8_GONPE</name>
<feature type="transmembrane region" description="Helical" evidence="9">
    <location>
        <begin position="453"/>
        <end position="476"/>
    </location>
</feature>
<dbReference type="PANTHER" id="PTHR10766:SF168">
    <property type="entry name" value="TRANSMEMBRANE 9 SUPERFAMILY MEMBER"/>
    <property type="match status" value="1"/>
</dbReference>
<keyword evidence="11" id="KW-1185">Reference proteome</keyword>
<keyword evidence="5 9" id="KW-0732">Signal</keyword>
<dbReference type="AlphaFoldDB" id="A0A150FXG8"/>
<gene>
    <name evidence="10" type="ORF">GPECTOR_164g153</name>
</gene>
<dbReference type="GO" id="GO:0010008">
    <property type="term" value="C:endosome membrane"/>
    <property type="evidence" value="ECO:0007669"/>
    <property type="project" value="UniProtKB-SubCell"/>
</dbReference>
<evidence type="ECO:0000313" key="11">
    <source>
        <dbReference type="Proteomes" id="UP000075714"/>
    </source>
</evidence>
<evidence type="ECO:0000256" key="8">
    <source>
        <dbReference type="ARBA" id="ARBA00023136"/>
    </source>
</evidence>
<feature type="transmembrane region" description="Helical" evidence="9">
    <location>
        <begin position="393"/>
        <end position="415"/>
    </location>
</feature>
<evidence type="ECO:0000256" key="4">
    <source>
        <dbReference type="ARBA" id="ARBA00022692"/>
    </source>
</evidence>
<evidence type="ECO:0000256" key="1">
    <source>
        <dbReference type="ARBA" id="ARBA00004337"/>
    </source>
</evidence>
<sequence length="592" mass="67665">MQPRLRALLLALALGLAASGRTALAGASDHKYKQNDLITCFANKVGPFTNPTETYQYYNLPFCQPVDGKAYKTEFLGEVLEGDRLVTTPYKLQFRTNVENAVLCKKSLNSEDLKKFRDAVKQDYYFQMFYDDLPVWGFIGKVEKIVQQGTHKYFLFTHFHFDLAYNEDRVVEINVSSDPMRTVDITSADSLDVQFSYSVSWKPSTVTFEHRMDRYARYSFLPQHLEIHWFSIINSCVTVLLLTGFLATILLRVLKNDFMKYTRDDEMGEEQEETGWKYLHGDVFRFPPQSNIFSAMLGVGAQMLTMAMCIFALALVGVFYPYNRGGLLSACVVLYALTAGISGYVSGLHYKMFGGTNWVSNVLLCTVLFCGPVLVVFSFLNTVAIFYRSTAALPFGTIVIIILLWALITFPLTVLGGIAAKNAKVEFNAPCRTTKFARDIPPLPWYRTTLPQMLMAGFLPFSAIYIELYYIFASIWGHKVYTIYSILFIVFIILIIVTAFITVALTYFQLAVEDHRWWWRAFLCGGSTGLFVYGYCFYYYFVRSDMSGFMQTSFFFGYNAVVCYAFFLMLGCIGFRASLLFVRHIYRAIKCE</sequence>
<organism evidence="10 11">
    <name type="scientific">Gonium pectorale</name>
    <name type="common">Green alga</name>
    <dbReference type="NCBI Taxonomy" id="33097"/>
    <lineage>
        <taxon>Eukaryota</taxon>
        <taxon>Viridiplantae</taxon>
        <taxon>Chlorophyta</taxon>
        <taxon>core chlorophytes</taxon>
        <taxon>Chlorophyceae</taxon>
        <taxon>CS clade</taxon>
        <taxon>Chlamydomonadales</taxon>
        <taxon>Volvocaceae</taxon>
        <taxon>Gonium</taxon>
    </lineage>
</organism>
<comment type="similarity">
    <text evidence="3 9">Belongs to the nonaspanin (TM9SF) (TC 9.A.2) family.</text>
</comment>
<dbReference type="GO" id="GO:0000139">
    <property type="term" value="C:Golgi membrane"/>
    <property type="evidence" value="ECO:0007669"/>
    <property type="project" value="UniProtKB-SubCell"/>
</dbReference>
<evidence type="ECO:0000256" key="2">
    <source>
        <dbReference type="ARBA" id="ARBA00004653"/>
    </source>
</evidence>
<feature type="transmembrane region" description="Helical" evidence="9">
    <location>
        <begin position="553"/>
        <end position="582"/>
    </location>
</feature>
<feature type="transmembrane region" description="Helical" evidence="9">
    <location>
        <begin position="229"/>
        <end position="254"/>
    </location>
</feature>
<feature type="signal peptide" evidence="9">
    <location>
        <begin position="1"/>
        <end position="19"/>
    </location>
</feature>
<proteinExistence type="inferred from homology"/>
<keyword evidence="4 9" id="KW-0812">Transmembrane</keyword>
<feature type="chain" id="PRO_5007358523" description="Transmembrane 9 superfamily member" evidence="9">
    <location>
        <begin position="20"/>
        <end position="592"/>
    </location>
</feature>
<evidence type="ECO:0000256" key="7">
    <source>
        <dbReference type="ARBA" id="ARBA00022989"/>
    </source>
</evidence>
<dbReference type="PANTHER" id="PTHR10766">
    <property type="entry name" value="TRANSMEMBRANE 9 SUPERFAMILY PROTEIN"/>
    <property type="match status" value="1"/>
</dbReference>
<evidence type="ECO:0000256" key="5">
    <source>
        <dbReference type="ARBA" id="ARBA00022729"/>
    </source>
</evidence>
<feature type="transmembrane region" description="Helical" evidence="9">
    <location>
        <begin position="326"/>
        <end position="350"/>
    </location>
</feature>
<protein>
    <recommendedName>
        <fullName evidence="9">Transmembrane 9 superfamily member</fullName>
    </recommendedName>
</protein>
<accession>A0A150FXG8</accession>
<feature type="transmembrane region" description="Helical" evidence="9">
    <location>
        <begin position="295"/>
        <end position="320"/>
    </location>
</feature>
<feature type="transmembrane region" description="Helical" evidence="9">
    <location>
        <begin position="362"/>
        <end position="387"/>
    </location>
</feature>
<evidence type="ECO:0000256" key="6">
    <source>
        <dbReference type="ARBA" id="ARBA00022753"/>
    </source>
</evidence>
<keyword evidence="6" id="KW-0967">Endosome</keyword>
<dbReference type="OrthoDB" id="1666796at2759"/>